<evidence type="ECO:0000313" key="1">
    <source>
        <dbReference type="EMBL" id="SJM92967.1"/>
    </source>
</evidence>
<proteinExistence type="predicted"/>
<dbReference type="EMBL" id="FUKJ01000227">
    <property type="protein sequence ID" value="SJM92967.1"/>
    <property type="molecule type" value="Genomic_DNA"/>
</dbReference>
<organism evidence="1 2">
    <name type="scientific">Crenothrix polyspora</name>
    <dbReference type="NCBI Taxonomy" id="360316"/>
    <lineage>
        <taxon>Bacteria</taxon>
        <taxon>Pseudomonadati</taxon>
        <taxon>Pseudomonadota</taxon>
        <taxon>Gammaproteobacteria</taxon>
        <taxon>Methylococcales</taxon>
        <taxon>Crenotrichaceae</taxon>
        <taxon>Crenothrix</taxon>
    </lineage>
</organism>
<dbReference type="Gene3D" id="3.10.450.530">
    <property type="entry name" value="Ribonuclease toxin, BrnT, of type II toxin-antitoxin system"/>
    <property type="match status" value="1"/>
</dbReference>
<evidence type="ECO:0008006" key="3">
    <source>
        <dbReference type="Google" id="ProtNLM"/>
    </source>
</evidence>
<dbReference type="Pfam" id="PF04365">
    <property type="entry name" value="BrnT_toxin"/>
    <property type="match status" value="1"/>
</dbReference>
<sequence>MNITFEPNKRAKTLIDRGLDFMDATYIFAGRHFTIVDSRKDYGEIRQITVGFLHGRMMLVGWVQRGDNHHVFTMRKANEREINNYQERFE</sequence>
<reference evidence="2" key="1">
    <citation type="submission" date="2017-02" db="EMBL/GenBank/DDBJ databases">
        <authorList>
            <person name="Daims H."/>
        </authorList>
    </citation>
    <scope>NUCLEOTIDE SEQUENCE [LARGE SCALE GENOMIC DNA]</scope>
</reference>
<name>A0A1R4H9W3_9GAMM</name>
<dbReference type="Proteomes" id="UP000195442">
    <property type="component" value="Unassembled WGS sequence"/>
</dbReference>
<protein>
    <recommendedName>
        <fullName evidence="3">BrnT family toxin</fullName>
    </recommendedName>
</protein>
<dbReference type="AlphaFoldDB" id="A0A1R4H9W3"/>
<dbReference type="OrthoDB" id="9802417at2"/>
<dbReference type="InterPro" id="IPR007460">
    <property type="entry name" value="BrnT_toxin"/>
</dbReference>
<keyword evidence="2" id="KW-1185">Reference proteome</keyword>
<evidence type="ECO:0000313" key="2">
    <source>
        <dbReference type="Proteomes" id="UP000195442"/>
    </source>
</evidence>
<gene>
    <name evidence="1" type="ORF">CRENPOLYSF2_3020003</name>
</gene>
<dbReference type="InterPro" id="IPR038573">
    <property type="entry name" value="BrnT_sf"/>
</dbReference>
<dbReference type="RefSeq" id="WP_087147188.1">
    <property type="nucleotide sequence ID" value="NZ_FUKJ01000227.1"/>
</dbReference>
<accession>A0A1R4H9W3</accession>